<comment type="cofactor">
    <cofactor evidence="10">
        <name>Zn(2+)</name>
        <dbReference type="ChEBI" id="CHEBI:29105"/>
    </cofactor>
    <text evidence="10">Binds 1 zinc ion per subunit.</text>
</comment>
<gene>
    <name evidence="10" type="primary">ileS</name>
    <name evidence="13" type="ORF">SAMN06297468_1355</name>
</gene>
<evidence type="ECO:0000256" key="7">
    <source>
        <dbReference type="ARBA" id="ARBA00023146"/>
    </source>
</evidence>
<dbReference type="Proteomes" id="UP000194420">
    <property type="component" value="Unassembled WGS sequence"/>
</dbReference>
<dbReference type="InterPro" id="IPR050081">
    <property type="entry name" value="Ile-tRNA_ligase"/>
</dbReference>
<dbReference type="GO" id="GO:0000049">
    <property type="term" value="F:tRNA binding"/>
    <property type="evidence" value="ECO:0007669"/>
    <property type="project" value="InterPro"/>
</dbReference>
<evidence type="ECO:0000256" key="2">
    <source>
        <dbReference type="ARBA" id="ARBA00022490"/>
    </source>
</evidence>
<dbReference type="InterPro" id="IPR033708">
    <property type="entry name" value="Anticodon_Ile_BEm"/>
</dbReference>
<dbReference type="GO" id="GO:0002161">
    <property type="term" value="F:aminoacyl-tRNA deacylase activity"/>
    <property type="evidence" value="ECO:0007669"/>
    <property type="project" value="InterPro"/>
</dbReference>
<evidence type="ECO:0000259" key="11">
    <source>
        <dbReference type="Pfam" id="PF00133"/>
    </source>
</evidence>
<dbReference type="AlphaFoldDB" id="A0A1Y6F6Z5"/>
<feature type="binding site" evidence="10">
    <location>
        <position position="977"/>
    </location>
    <ligand>
        <name>Zn(2+)</name>
        <dbReference type="ChEBI" id="CHEBI:29105"/>
    </ligand>
</feature>
<dbReference type="EMBL" id="FXWG01000002">
    <property type="protein sequence ID" value="SMQ69120.1"/>
    <property type="molecule type" value="Genomic_DNA"/>
</dbReference>
<evidence type="ECO:0000313" key="14">
    <source>
        <dbReference type="Proteomes" id="UP000194420"/>
    </source>
</evidence>
<dbReference type="GO" id="GO:0005524">
    <property type="term" value="F:ATP binding"/>
    <property type="evidence" value="ECO:0007669"/>
    <property type="project" value="UniProtKB-UniRule"/>
</dbReference>
<keyword evidence="2 10" id="KW-0963">Cytoplasm</keyword>
<dbReference type="Pfam" id="PF00133">
    <property type="entry name" value="tRNA-synt_1"/>
    <property type="match status" value="1"/>
</dbReference>
<feature type="domain" description="Methionyl/Valyl/Leucyl/Isoleucyl-tRNA synthetase anticodon-binding" evidence="12">
    <location>
        <begin position="763"/>
        <end position="915"/>
    </location>
</feature>
<evidence type="ECO:0000256" key="1">
    <source>
        <dbReference type="ARBA" id="ARBA00006887"/>
    </source>
</evidence>
<dbReference type="PROSITE" id="PS00178">
    <property type="entry name" value="AA_TRNA_LIGASE_I"/>
    <property type="match status" value="1"/>
</dbReference>
<dbReference type="SUPFAM" id="SSF50677">
    <property type="entry name" value="ValRS/IleRS/LeuRS editing domain"/>
    <property type="match status" value="1"/>
</dbReference>
<dbReference type="PANTHER" id="PTHR42765:SF1">
    <property type="entry name" value="ISOLEUCINE--TRNA LIGASE, MITOCHONDRIAL"/>
    <property type="match status" value="1"/>
</dbReference>
<dbReference type="RefSeq" id="WP_086437285.1">
    <property type="nucleotide sequence ID" value="NZ_FXWG01000002.1"/>
</dbReference>
<proteinExistence type="inferred from homology"/>
<feature type="binding site" evidence="10">
    <location>
        <position position="639"/>
    </location>
    <ligand>
        <name>L-isoleucyl-5'-AMP</name>
        <dbReference type="ChEBI" id="CHEBI:178002"/>
    </ligand>
</feature>
<feature type="binding site" evidence="10">
    <location>
        <position position="957"/>
    </location>
    <ligand>
        <name>Zn(2+)</name>
        <dbReference type="ChEBI" id="CHEBI:29105"/>
    </ligand>
</feature>
<dbReference type="InterPro" id="IPR002301">
    <property type="entry name" value="Ile-tRNA-ligase"/>
</dbReference>
<keyword evidence="14" id="KW-1185">Reference proteome</keyword>
<dbReference type="GO" id="GO:0008270">
    <property type="term" value="F:zinc ion binding"/>
    <property type="evidence" value="ECO:0007669"/>
    <property type="project" value="UniProtKB-UniRule"/>
</dbReference>
<keyword evidence="7 10" id="KW-0030">Aminoacyl-tRNA synthetase</keyword>
<evidence type="ECO:0000256" key="5">
    <source>
        <dbReference type="ARBA" id="ARBA00022840"/>
    </source>
</evidence>
<dbReference type="PANTHER" id="PTHR42765">
    <property type="entry name" value="SOLEUCYL-TRNA SYNTHETASE"/>
    <property type="match status" value="1"/>
</dbReference>
<comment type="subcellular location">
    <subcellularLocation>
        <location evidence="10">Cytoplasm</location>
    </subcellularLocation>
</comment>
<reference evidence="14" key="1">
    <citation type="submission" date="2017-04" db="EMBL/GenBank/DDBJ databases">
        <authorList>
            <person name="Varghese N."/>
            <person name="Submissions S."/>
        </authorList>
    </citation>
    <scope>NUCLEOTIDE SEQUENCE [LARGE SCALE GENOMIC DNA]</scope>
</reference>
<dbReference type="SUPFAM" id="SSF47323">
    <property type="entry name" value="Anticodon-binding domain of a subclass of class I aminoacyl-tRNA synthetases"/>
    <property type="match status" value="1"/>
</dbReference>
<comment type="function">
    <text evidence="8 10">Catalyzes the attachment of isoleucine to tRNA(Ile). As IleRS can inadvertently accommodate and process structurally similar amino acids such as valine, to avoid such errors it has two additional distinct tRNA(Ile)-dependent editing activities. One activity is designated as 'pretransfer' editing and involves the hydrolysis of activated Val-AMP. The other activity is designated 'posttransfer' editing and involves deacylation of mischarged Val-tRNA(Ile).</text>
</comment>
<keyword evidence="4 10" id="KW-0547">Nucleotide-binding</keyword>
<dbReference type="Gene3D" id="3.40.50.620">
    <property type="entry name" value="HUPs"/>
    <property type="match status" value="2"/>
</dbReference>
<evidence type="ECO:0000256" key="8">
    <source>
        <dbReference type="ARBA" id="ARBA00025217"/>
    </source>
</evidence>
<organism evidence="13 14">
    <name type="scientific">Altererythrobacter xiamenensis</name>
    <dbReference type="NCBI Taxonomy" id="1316679"/>
    <lineage>
        <taxon>Bacteria</taxon>
        <taxon>Pseudomonadati</taxon>
        <taxon>Pseudomonadota</taxon>
        <taxon>Alphaproteobacteria</taxon>
        <taxon>Sphingomonadales</taxon>
        <taxon>Erythrobacteraceae</taxon>
        <taxon>Altererythrobacter</taxon>
    </lineage>
</organism>
<feature type="binding site" evidence="10">
    <location>
        <position position="974"/>
    </location>
    <ligand>
        <name>Zn(2+)</name>
        <dbReference type="ChEBI" id="CHEBI:29105"/>
    </ligand>
</feature>
<dbReference type="InterPro" id="IPR002300">
    <property type="entry name" value="aa-tRNA-synth_Ia"/>
</dbReference>
<dbReference type="Gene3D" id="1.10.730.20">
    <property type="match status" value="1"/>
</dbReference>
<dbReference type="HAMAP" id="MF_02002">
    <property type="entry name" value="Ile_tRNA_synth_type1"/>
    <property type="match status" value="1"/>
</dbReference>
<evidence type="ECO:0000259" key="12">
    <source>
        <dbReference type="Pfam" id="PF08264"/>
    </source>
</evidence>
<evidence type="ECO:0000256" key="6">
    <source>
        <dbReference type="ARBA" id="ARBA00022917"/>
    </source>
</evidence>
<dbReference type="CDD" id="cd07960">
    <property type="entry name" value="Anticodon_Ia_Ile_BEm"/>
    <property type="match status" value="1"/>
</dbReference>
<sequence>MSEKRDNQRDYRDTVFLPKTDFPMKAGLPQKEPGIAARWAEIGLYEKLRESRKGREKFIFHDGPPYANGDMHIGHALNHTLKDMVCRTQNLLGKDSPYVPGWDCHGLPIEWKVEEQYRKKKKEKPVLTGPERNEEEVFAFRNECRAFAQHWVDVQREQLKRLGIMADWDNPYLTMQKESEAVIVAELMKLAEAGNLYRGSKPVMWSPVEQTALAEAEVEYEDLTDSPQIDVAFEIVESPIEELVGAQAVIWTTTPWTIPVNQALAYGPDIDYVLVALDAEPEGYGAGSHPSAEPGTRSQLGRRMLVAKPLLESVVARMRVLVHDKVEAASDEADENLLVPHEIMSIKGSDLAGTKVRHPMHHLGGFYAKPRPFLEGDFVTTDSGTGLVHMAPDHGEDDFLLCKQHGIEPVFAVMADGRYRDDWAWLGADDLDDEGKERRRSVINKPFNAPDGPICSDLREAGALLSASADYAHSYPHSWRSKAKVIFRATAQWFVPMDKDLGDGATLRERAVQAIADTRFIPEKGRNRLGAMVEGRPDWVLSRQRAWGVPITLFVRPDGSYLQDAEVNARVVAAVREEGMDAWSEARKAEFLGPDHDPAEYEMVTDILDVWFDSGTTHAWVLEGDRWPELHWPADLYLEGSDQHRGWFQSSLLESCATRGRAPFNQILTHGFTMASDGRKMSKSLGNTIDPLKVMEQYGADIIRLWALSVDFTEDHRIGDEILKGVGDQYRRLRNTFRYLLGALDGFVGDMGDAGEIPELELYVLSLLSELDGKLRTAVEEYDFNAYTRLLVDFCNEDLSAFFFDIRKDTLYCDGPDSDTRNSYRTVLDLLFHALVRYAAPVLVFTAEEVWQTRYPEDGEQQGSVHLLEWPSVPQVAADRAKWDALRDLRERVNEAIEPLRRDKVIRSSNEASVTVPAAAVPEGISDEQLAELFITASVTRGQGGEVTVTKSSHHKCGRCWRLLPEVEEDGALCDRCDSVVEQLDSAA</sequence>
<protein>
    <recommendedName>
        <fullName evidence="10">Isoleucine--tRNA ligase</fullName>
        <ecNumber evidence="10">6.1.1.5</ecNumber>
    </recommendedName>
    <alternativeName>
        <fullName evidence="10">Isoleucyl-tRNA synthetase</fullName>
        <shortName evidence="10">IleRS</shortName>
    </alternativeName>
</protein>
<feature type="binding site" evidence="10">
    <location>
        <position position="960"/>
    </location>
    <ligand>
        <name>Zn(2+)</name>
        <dbReference type="ChEBI" id="CHEBI:29105"/>
    </ligand>
</feature>
<dbReference type="GO" id="GO:0006428">
    <property type="term" value="P:isoleucyl-tRNA aminoacylation"/>
    <property type="evidence" value="ECO:0007669"/>
    <property type="project" value="UniProtKB-UniRule"/>
</dbReference>
<dbReference type="Pfam" id="PF08264">
    <property type="entry name" value="Anticodon_1"/>
    <property type="match status" value="1"/>
</dbReference>
<dbReference type="SUPFAM" id="SSF52374">
    <property type="entry name" value="Nucleotidylyl transferase"/>
    <property type="match status" value="1"/>
</dbReference>
<dbReference type="InterPro" id="IPR009080">
    <property type="entry name" value="tRNAsynth_Ia_anticodon-bd"/>
</dbReference>
<dbReference type="GO" id="GO:0004822">
    <property type="term" value="F:isoleucine-tRNA ligase activity"/>
    <property type="evidence" value="ECO:0007669"/>
    <property type="project" value="UniProtKB-UniRule"/>
</dbReference>
<evidence type="ECO:0000256" key="10">
    <source>
        <dbReference type="HAMAP-Rule" id="MF_02002"/>
    </source>
</evidence>
<dbReference type="InterPro" id="IPR013155">
    <property type="entry name" value="M/V/L/I-tRNA-synth_anticd-bd"/>
</dbReference>
<dbReference type="NCBIfam" id="TIGR00392">
    <property type="entry name" value="ileS"/>
    <property type="match status" value="1"/>
</dbReference>
<accession>A0A1Y6F6Z5</accession>
<dbReference type="InterPro" id="IPR001412">
    <property type="entry name" value="aa-tRNA-synth_I_CS"/>
</dbReference>
<keyword evidence="3 10" id="KW-0436">Ligase</keyword>
<name>A0A1Y6F6Z5_9SPHN</name>
<evidence type="ECO:0000256" key="3">
    <source>
        <dbReference type="ARBA" id="ARBA00022598"/>
    </source>
</evidence>
<comment type="subunit">
    <text evidence="10">Monomer.</text>
</comment>
<comment type="similarity">
    <text evidence="1 10">Belongs to the class-I aminoacyl-tRNA synthetase family. IleS type 1 subfamily.</text>
</comment>
<feature type="short sequence motif" description="'HIGH' region" evidence="10">
    <location>
        <begin position="65"/>
        <end position="75"/>
    </location>
</feature>
<comment type="catalytic activity">
    <reaction evidence="9 10">
        <text>tRNA(Ile) + L-isoleucine + ATP = L-isoleucyl-tRNA(Ile) + AMP + diphosphate</text>
        <dbReference type="Rhea" id="RHEA:11060"/>
        <dbReference type="Rhea" id="RHEA-COMP:9666"/>
        <dbReference type="Rhea" id="RHEA-COMP:9695"/>
        <dbReference type="ChEBI" id="CHEBI:30616"/>
        <dbReference type="ChEBI" id="CHEBI:33019"/>
        <dbReference type="ChEBI" id="CHEBI:58045"/>
        <dbReference type="ChEBI" id="CHEBI:78442"/>
        <dbReference type="ChEBI" id="CHEBI:78528"/>
        <dbReference type="ChEBI" id="CHEBI:456215"/>
        <dbReference type="EC" id="6.1.1.5"/>
    </reaction>
</comment>
<evidence type="ECO:0000256" key="9">
    <source>
        <dbReference type="ARBA" id="ARBA00048359"/>
    </source>
</evidence>
<dbReference type="InterPro" id="IPR014729">
    <property type="entry name" value="Rossmann-like_a/b/a_fold"/>
</dbReference>
<dbReference type="PRINTS" id="PR00984">
    <property type="entry name" value="TRNASYNTHILE"/>
</dbReference>
<dbReference type="Gene3D" id="3.90.740.10">
    <property type="entry name" value="Valyl/Leucyl/Isoleucyl-tRNA synthetase, editing domain"/>
    <property type="match status" value="1"/>
</dbReference>
<keyword evidence="5 10" id="KW-0067">ATP-binding</keyword>
<feature type="short sequence motif" description="'KMSKS' region" evidence="10">
    <location>
        <begin position="680"/>
        <end position="684"/>
    </location>
</feature>
<dbReference type="InterPro" id="IPR009008">
    <property type="entry name" value="Val/Leu/Ile-tRNA-synth_edit"/>
</dbReference>
<keyword evidence="10" id="KW-0479">Metal-binding</keyword>
<evidence type="ECO:0000313" key="13">
    <source>
        <dbReference type="EMBL" id="SMQ69120.1"/>
    </source>
</evidence>
<comment type="domain">
    <text evidence="10">IleRS has two distinct active sites: one for aminoacylation and one for editing. The misactivated valine is translocated from the active site to the editing site, which sterically excludes the correctly activated isoleucine. The single editing site contains two valyl binding pockets, one specific for each substrate (Val-AMP or Val-tRNA(Ile)).</text>
</comment>
<keyword evidence="10" id="KW-0862">Zinc</keyword>
<evidence type="ECO:0000256" key="4">
    <source>
        <dbReference type="ARBA" id="ARBA00022741"/>
    </source>
</evidence>
<dbReference type="OrthoDB" id="9810365at2"/>
<dbReference type="GO" id="GO:0005829">
    <property type="term" value="C:cytosol"/>
    <property type="evidence" value="ECO:0007669"/>
    <property type="project" value="TreeGrafter"/>
</dbReference>
<dbReference type="EC" id="6.1.1.5" evidence="10"/>
<keyword evidence="6 10" id="KW-0648">Protein biosynthesis</keyword>
<feature type="domain" description="Aminoacyl-tRNA synthetase class Ia" evidence="11">
    <location>
        <begin position="36"/>
        <end position="717"/>
    </location>
</feature>
<dbReference type="InterPro" id="IPR023585">
    <property type="entry name" value="Ile-tRNA-ligase_type1"/>
</dbReference>
<feature type="binding site" evidence="10">
    <location>
        <position position="683"/>
    </location>
    <ligand>
        <name>ATP</name>
        <dbReference type="ChEBI" id="CHEBI:30616"/>
    </ligand>
</feature>